<comment type="caution">
    <text evidence="1">The sequence shown here is derived from an EMBL/GenBank/DDBJ whole genome shotgun (WGS) entry which is preliminary data.</text>
</comment>
<dbReference type="Proteomes" id="UP000887458">
    <property type="component" value="Unassembled WGS sequence"/>
</dbReference>
<dbReference type="EMBL" id="NJHN03000024">
    <property type="protein sequence ID" value="KAH9424865.1"/>
    <property type="molecule type" value="Genomic_DNA"/>
</dbReference>
<reference evidence="1 2" key="1">
    <citation type="journal article" date="2018" name="J. Allergy Clin. Immunol.">
        <title>High-quality assembly of Dermatophagoides pteronyssinus genome and transcriptome reveals a wide range of novel allergens.</title>
        <authorList>
            <person name="Liu X.Y."/>
            <person name="Yang K.Y."/>
            <person name="Wang M.Q."/>
            <person name="Kwok J.S."/>
            <person name="Zeng X."/>
            <person name="Yang Z."/>
            <person name="Xiao X.J."/>
            <person name="Lau C.P."/>
            <person name="Li Y."/>
            <person name="Huang Z.M."/>
            <person name="Ba J.G."/>
            <person name="Yim A.K."/>
            <person name="Ouyang C.Y."/>
            <person name="Ngai S.M."/>
            <person name="Chan T.F."/>
            <person name="Leung E.L."/>
            <person name="Liu L."/>
            <person name="Liu Z.G."/>
            <person name="Tsui S.K."/>
        </authorList>
    </citation>
    <scope>NUCLEOTIDE SEQUENCE [LARGE SCALE GENOMIC DNA]</scope>
    <source>
        <strain evidence="1">Derp</strain>
    </source>
</reference>
<evidence type="ECO:0000313" key="2">
    <source>
        <dbReference type="Proteomes" id="UP000887458"/>
    </source>
</evidence>
<reference evidence="1 2" key="2">
    <citation type="journal article" date="2022" name="Mol. Biol. Evol.">
        <title>Comparative Genomics Reveals Insights into the Divergent Evolution of Astigmatic Mites and Household Pest Adaptations.</title>
        <authorList>
            <person name="Xiong Q."/>
            <person name="Wan A.T."/>
            <person name="Liu X."/>
            <person name="Fung C.S."/>
            <person name="Xiao X."/>
            <person name="Malainual N."/>
            <person name="Hou J."/>
            <person name="Wang L."/>
            <person name="Wang M."/>
            <person name="Yang K.Y."/>
            <person name="Cui Y."/>
            <person name="Leung E.L."/>
            <person name="Nong W."/>
            <person name="Shin S.K."/>
            <person name="Au S.W."/>
            <person name="Jeong K.Y."/>
            <person name="Chew F.T."/>
            <person name="Hui J.H."/>
            <person name="Leung T.F."/>
            <person name="Tungtrongchitr A."/>
            <person name="Zhong N."/>
            <person name="Liu Z."/>
            <person name="Tsui S.K."/>
        </authorList>
    </citation>
    <scope>NUCLEOTIDE SEQUENCE [LARGE SCALE GENOMIC DNA]</scope>
    <source>
        <strain evidence="1">Derp</strain>
    </source>
</reference>
<sequence>MNENFKNKIRMTLCLYNEKCIVVVNVKQNHIADGKQLFYKFPHKGANKEGKEKVPQKELAKQSEHVHFQHSISSSCGRLNIEDIMIE</sequence>
<evidence type="ECO:0000313" key="1">
    <source>
        <dbReference type="EMBL" id="KAH9424865.1"/>
    </source>
</evidence>
<proteinExistence type="predicted"/>
<name>A0ABQ8JQH2_DERPT</name>
<gene>
    <name evidence="1" type="ORF">DERP_009087</name>
</gene>
<organism evidence="1 2">
    <name type="scientific">Dermatophagoides pteronyssinus</name>
    <name type="common">European house dust mite</name>
    <dbReference type="NCBI Taxonomy" id="6956"/>
    <lineage>
        <taxon>Eukaryota</taxon>
        <taxon>Metazoa</taxon>
        <taxon>Ecdysozoa</taxon>
        <taxon>Arthropoda</taxon>
        <taxon>Chelicerata</taxon>
        <taxon>Arachnida</taxon>
        <taxon>Acari</taxon>
        <taxon>Acariformes</taxon>
        <taxon>Sarcoptiformes</taxon>
        <taxon>Astigmata</taxon>
        <taxon>Psoroptidia</taxon>
        <taxon>Analgoidea</taxon>
        <taxon>Pyroglyphidae</taxon>
        <taxon>Dermatophagoidinae</taxon>
        <taxon>Dermatophagoides</taxon>
    </lineage>
</organism>
<keyword evidence="2" id="KW-1185">Reference proteome</keyword>
<protein>
    <submittedName>
        <fullName evidence="1">Uncharacterized protein</fullName>
    </submittedName>
</protein>
<accession>A0ABQ8JQH2</accession>